<evidence type="ECO:0000256" key="9">
    <source>
        <dbReference type="ARBA" id="ARBA00023136"/>
    </source>
</evidence>
<gene>
    <name evidence="12" type="primary">LOC101862486</name>
</gene>
<keyword evidence="8 10" id="KW-0333">Golgi apparatus</keyword>
<dbReference type="Proteomes" id="UP000694888">
    <property type="component" value="Unplaced"/>
</dbReference>
<keyword evidence="5 10" id="KW-0812">Transmembrane</keyword>
<dbReference type="GeneID" id="101862486"/>
<evidence type="ECO:0000256" key="7">
    <source>
        <dbReference type="ARBA" id="ARBA00022989"/>
    </source>
</evidence>
<keyword evidence="11" id="KW-1185">Reference proteome</keyword>
<keyword evidence="7 10" id="KW-1133">Transmembrane helix</keyword>
<keyword evidence="4" id="KW-0808">Transferase</keyword>
<dbReference type="InterPro" id="IPR002659">
    <property type="entry name" value="Glyco_trans_31"/>
</dbReference>
<reference evidence="12" key="1">
    <citation type="submission" date="2025-08" db="UniProtKB">
        <authorList>
            <consortium name="RefSeq"/>
        </authorList>
    </citation>
    <scope>IDENTIFICATION</scope>
</reference>
<protein>
    <recommendedName>
        <fullName evidence="10">Hexosyltransferase</fullName>
        <ecNumber evidence="10">2.4.1.-</ecNumber>
    </recommendedName>
</protein>
<evidence type="ECO:0000256" key="1">
    <source>
        <dbReference type="ARBA" id="ARBA00004323"/>
    </source>
</evidence>
<sequence length="420" mass="47716">MQMVRSARTSLLTQKPWLRLAFNIFSVVILFFSLLYIFSGVDDERVTLSIGDPYSREVLAAVYKKSYENPDGTVDIVLNVPRMPGSLAQIADNKSDTATAVKAPANSVVNATRSPLTNLTSRTHVKTKYPISLDSDFLINPVNLCPERESVHYLVMVHSATAYFLRRQAIRETYGARKLFGHVTQRVVFLLGTTSDVETSRRIRLEALEHGDVVQGPFVDSYHNLTHKGVMGLRWAAEHCSQANVVIKIDDDVYVNTFRFIERVLPDLSKKTNHIACHLRPSGTSPITRGEGKWQVSDLEFKDLKHYPFDYCNGYFVILSGDLIRPMLNAARVNPFFWIDDVYLFGLLPATVGDTKFQDLKPNLTLRFDTGKTCFQNKGIECHLLAVSQWKEKEADSFWYTMLSKLSGERKTDFHLFEKS</sequence>
<evidence type="ECO:0000313" key="11">
    <source>
        <dbReference type="Proteomes" id="UP000694888"/>
    </source>
</evidence>
<dbReference type="EC" id="2.4.1.-" evidence="10"/>
<dbReference type="PANTHER" id="PTHR11214">
    <property type="entry name" value="BETA-1,3-N-ACETYLGLUCOSAMINYLTRANSFERASE"/>
    <property type="match status" value="1"/>
</dbReference>
<name>A0ABM0ZWC0_APLCA</name>
<evidence type="ECO:0000256" key="4">
    <source>
        <dbReference type="ARBA" id="ARBA00022679"/>
    </source>
</evidence>
<keyword evidence="3 10" id="KW-0328">Glycosyltransferase</keyword>
<comment type="subcellular location">
    <subcellularLocation>
        <location evidence="1 10">Golgi apparatus membrane</location>
        <topology evidence="1 10">Single-pass type II membrane protein</topology>
    </subcellularLocation>
</comment>
<feature type="transmembrane region" description="Helical" evidence="10">
    <location>
        <begin position="20"/>
        <end position="38"/>
    </location>
</feature>
<evidence type="ECO:0000313" key="12">
    <source>
        <dbReference type="RefSeq" id="XP_012935876.1"/>
    </source>
</evidence>
<comment type="similarity">
    <text evidence="2 10">Belongs to the glycosyltransferase 31 family.</text>
</comment>
<organism evidence="11 12">
    <name type="scientific">Aplysia californica</name>
    <name type="common">California sea hare</name>
    <dbReference type="NCBI Taxonomy" id="6500"/>
    <lineage>
        <taxon>Eukaryota</taxon>
        <taxon>Metazoa</taxon>
        <taxon>Spiralia</taxon>
        <taxon>Lophotrochozoa</taxon>
        <taxon>Mollusca</taxon>
        <taxon>Gastropoda</taxon>
        <taxon>Heterobranchia</taxon>
        <taxon>Euthyneura</taxon>
        <taxon>Tectipleura</taxon>
        <taxon>Aplysiida</taxon>
        <taxon>Aplysioidea</taxon>
        <taxon>Aplysiidae</taxon>
        <taxon>Aplysia</taxon>
    </lineage>
</organism>
<dbReference type="PANTHER" id="PTHR11214:SF364">
    <property type="entry name" value="HEXOSYLTRANSFERASE"/>
    <property type="match status" value="1"/>
</dbReference>
<evidence type="ECO:0000256" key="8">
    <source>
        <dbReference type="ARBA" id="ARBA00023034"/>
    </source>
</evidence>
<keyword evidence="9 10" id="KW-0472">Membrane</keyword>
<dbReference type="RefSeq" id="XP_012935876.1">
    <property type="nucleotide sequence ID" value="XM_013080422.2"/>
</dbReference>
<evidence type="ECO:0000256" key="2">
    <source>
        <dbReference type="ARBA" id="ARBA00008661"/>
    </source>
</evidence>
<evidence type="ECO:0000256" key="10">
    <source>
        <dbReference type="RuleBase" id="RU363063"/>
    </source>
</evidence>
<proteinExistence type="inferred from homology"/>
<dbReference type="Gene3D" id="3.90.550.50">
    <property type="match status" value="1"/>
</dbReference>
<accession>A0ABM0ZWC0</accession>
<evidence type="ECO:0000256" key="3">
    <source>
        <dbReference type="ARBA" id="ARBA00022676"/>
    </source>
</evidence>
<evidence type="ECO:0000256" key="6">
    <source>
        <dbReference type="ARBA" id="ARBA00022968"/>
    </source>
</evidence>
<keyword evidence="6 10" id="KW-0735">Signal-anchor</keyword>
<dbReference type="Pfam" id="PF01762">
    <property type="entry name" value="Galactosyl_T"/>
    <property type="match status" value="1"/>
</dbReference>
<evidence type="ECO:0000256" key="5">
    <source>
        <dbReference type="ARBA" id="ARBA00022692"/>
    </source>
</evidence>